<dbReference type="AlphaFoldDB" id="A0A6I3SGI0"/>
<dbReference type="RefSeq" id="WP_155475044.1">
    <property type="nucleotide sequence ID" value="NZ_WNKU01000002.1"/>
</dbReference>
<evidence type="ECO:0000256" key="5">
    <source>
        <dbReference type="ARBA" id="ARBA00023239"/>
    </source>
</evidence>
<keyword evidence="4 6" id="KW-0663">Pyridoxal phosphate</keyword>
<dbReference type="Gene3D" id="3.40.640.10">
    <property type="entry name" value="Type I PLP-dependent aspartate aminotransferase-like (Major domain)"/>
    <property type="match status" value="1"/>
</dbReference>
<evidence type="ECO:0000256" key="3">
    <source>
        <dbReference type="ARBA" id="ARBA00022793"/>
    </source>
</evidence>
<dbReference type="SUPFAM" id="SSF53383">
    <property type="entry name" value="PLP-dependent transferases"/>
    <property type="match status" value="1"/>
</dbReference>
<dbReference type="PANTHER" id="PTHR46101:SF18">
    <property type="entry name" value="HISTIDINE DECARBOXYLASE"/>
    <property type="match status" value="1"/>
</dbReference>
<evidence type="ECO:0000313" key="8">
    <source>
        <dbReference type="EMBL" id="MTV47934.1"/>
    </source>
</evidence>
<dbReference type="InterPro" id="IPR015421">
    <property type="entry name" value="PyrdxlP-dep_Trfase_major"/>
</dbReference>
<sequence length="587" mass="68255">MNKITSTSPTDDPEKVYPRVPGIDYKYFKLSPEGVPEAWRKIALQQLHEYELAQKQHFLGYQTNQKLNFDEELHQYLNYHLNNVGDPFQSGNLTLNSKFIERAVLDYFASLWNAQWPHNNNKNTPYEERKDSYWGYVLTMGASEGNVYALWNARDYLSGKFLMTDAEVEHKAKEASKCGRKVSIEPRTMYYQAIAPECNPNKYTPVAFYSQDTHYSIIKFMRVLNIQTFYEIAVNNKLKCPLEKDDYPDDFSNEYIDEISGWPLEVPSDKDGNIHIPALVKLVDFFAEKGYPPLISFNYGTTFKGAYDRVKDAVEKLVPVFKNRNLYERKVHYDPNDKSKFDVRNGFWIHVDGALGAGYMPFIEMAIKQNKIKLPDGYTFPEFDFRIKELHSLVFSGHKWLGAPWPTGIFMSKVKYQLQPPDDPQYIGSPDTTFAGSRNGFSPIILWNSLSKNSYDSLIEMAVNMEGLAEYAFQEFKKLEQKLGIDLWVERSPLSLTIRFKKPDDHIVFKYSLSEEELYVDGKRRKYCHMYIMGHVTEKLIDEFILELSKPYVIPDQEEQVEQVVKCDIKPNATKLLHVPYIGRGFK</sequence>
<evidence type="ECO:0000256" key="4">
    <source>
        <dbReference type="ARBA" id="ARBA00022898"/>
    </source>
</evidence>
<comment type="caution">
    <text evidence="8">The sequence shown here is derived from an EMBL/GenBank/DDBJ whole genome shotgun (WGS) entry which is preliminary data.</text>
</comment>
<proteinExistence type="inferred from homology"/>
<keyword evidence="3" id="KW-0210">Decarboxylase</keyword>
<keyword evidence="9" id="KW-1185">Reference proteome</keyword>
<evidence type="ECO:0000256" key="2">
    <source>
        <dbReference type="ARBA" id="ARBA00009533"/>
    </source>
</evidence>
<comment type="similarity">
    <text evidence="2 7">Belongs to the group II decarboxylase family.</text>
</comment>
<name>A0A6I3SGI0_HELMO</name>
<evidence type="ECO:0000256" key="6">
    <source>
        <dbReference type="PIRSR" id="PIRSR602129-50"/>
    </source>
</evidence>
<feature type="modified residue" description="N6-(pyridoxal phosphate)lysine" evidence="6">
    <location>
        <position position="399"/>
    </location>
</feature>
<gene>
    <name evidence="8" type="ORF">GJ688_02920</name>
</gene>
<dbReference type="InterPro" id="IPR051151">
    <property type="entry name" value="Group_II_Decarboxylase"/>
</dbReference>
<dbReference type="Proteomes" id="UP000430670">
    <property type="component" value="Unassembled WGS sequence"/>
</dbReference>
<dbReference type="EMBL" id="WNKU01000002">
    <property type="protein sequence ID" value="MTV47934.1"/>
    <property type="molecule type" value="Genomic_DNA"/>
</dbReference>
<comment type="cofactor">
    <cofactor evidence="1 6 7">
        <name>pyridoxal 5'-phosphate</name>
        <dbReference type="ChEBI" id="CHEBI:597326"/>
    </cofactor>
</comment>
<keyword evidence="5 7" id="KW-0456">Lyase</keyword>
<dbReference type="Pfam" id="PF00282">
    <property type="entry name" value="Pyridoxal_deC"/>
    <property type="match status" value="1"/>
</dbReference>
<dbReference type="GO" id="GO:0004058">
    <property type="term" value="F:aromatic-L-amino-acid decarboxylase activity"/>
    <property type="evidence" value="ECO:0007669"/>
    <property type="project" value="UniProtKB-ARBA"/>
</dbReference>
<evidence type="ECO:0000256" key="1">
    <source>
        <dbReference type="ARBA" id="ARBA00001933"/>
    </source>
</evidence>
<dbReference type="OrthoDB" id="9803665at2"/>
<reference evidence="8 9" key="1">
    <citation type="submission" date="2019-11" db="EMBL/GenBank/DDBJ databases">
        <title>Whole-genome sequence of a the green, strictly anaerobic photosynthetic bacterium Heliobacillus mobilis DSM 6151.</title>
        <authorList>
            <person name="Kyndt J.A."/>
            <person name="Meyer T.E."/>
        </authorList>
    </citation>
    <scope>NUCLEOTIDE SEQUENCE [LARGE SCALE GENOMIC DNA]</scope>
    <source>
        <strain evidence="8 9">DSM 6151</strain>
    </source>
</reference>
<dbReference type="PANTHER" id="PTHR46101">
    <property type="match status" value="1"/>
</dbReference>
<dbReference type="GO" id="GO:0019752">
    <property type="term" value="P:carboxylic acid metabolic process"/>
    <property type="evidence" value="ECO:0007669"/>
    <property type="project" value="InterPro"/>
</dbReference>
<organism evidence="8 9">
    <name type="scientific">Heliobacterium mobile</name>
    <name type="common">Heliobacillus mobilis</name>
    <dbReference type="NCBI Taxonomy" id="28064"/>
    <lineage>
        <taxon>Bacteria</taxon>
        <taxon>Bacillati</taxon>
        <taxon>Bacillota</taxon>
        <taxon>Clostridia</taxon>
        <taxon>Eubacteriales</taxon>
        <taxon>Heliobacteriaceae</taxon>
        <taxon>Heliobacterium</taxon>
    </lineage>
</organism>
<evidence type="ECO:0000256" key="7">
    <source>
        <dbReference type="RuleBase" id="RU000382"/>
    </source>
</evidence>
<dbReference type="InterPro" id="IPR015424">
    <property type="entry name" value="PyrdxlP-dep_Trfase"/>
</dbReference>
<dbReference type="GO" id="GO:0030170">
    <property type="term" value="F:pyridoxal phosphate binding"/>
    <property type="evidence" value="ECO:0007669"/>
    <property type="project" value="InterPro"/>
</dbReference>
<evidence type="ECO:0000313" key="9">
    <source>
        <dbReference type="Proteomes" id="UP000430670"/>
    </source>
</evidence>
<protein>
    <submittedName>
        <fullName evidence="8">Histidine decarboxylase</fullName>
    </submittedName>
</protein>
<accession>A0A6I3SGI0</accession>
<dbReference type="InterPro" id="IPR002129">
    <property type="entry name" value="PyrdxlP-dep_de-COase"/>
</dbReference>